<dbReference type="Proteomes" id="UP000315215">
    <property type="component" value="Chromosome"/>
</dbReference>
<keyword evidence="5" id="KW-1185">Reference proteome</keyword>
<dbReference type="Gene3D" id="1.10.150.130">
    <property type="match status" value="1"/>
</dbReference>
<keyword evidence="1" id="KW-0238">DNA-binding</keyword>
<evidence type="ECO:0000313" key="5">
    <source>
        <dbReference type="Proteomes" id="UP000315215"/>
    </source>
</evidence>
<organism evidence="4 5">
    <name type="scientific">Radiobacillus deserti</name>
    <dbReference type="NCBI Taxonomy" id="2594883"/>
    <lineage>
        <taxon>Bacteria</taxon>
        <taxon>Bacillati</taxon>
        <taxon>Bacillota</taxon>
        <taxon>Bacilli</taxon>
        <taxon>Bacillales</taxon>
        <taxon>Bacillaceae</taxon>
        <taxon>Radiobacillus</taxon>
    </lineage>
</organism>
<proteinExistence type="predicted"/>
<dbReference type="Gene3D" id="1.10.443.10">
    <property type="entry name" value="Intergrase catalytic core"/>
    <property type="match status" value="1"/>
</dbReference>
<evidence type="ECO:0000256" key="1">
    <source>
        <dbReference type="ARBA" id="ARBA00023125"/>
    </source>
</evidence>
<dbReference type="Pfam" id="PF00589">
    <property type="entry name" value="Phage_integrase"/>
    <property type="match status" value="1"/>
</dbReference>
<dbReference type="InterPro" id="IPR013762">
    <property type="entry name" value="Integrase-like_cat_sf"/>
</dbReference>
<evidence type="ECO:0000313" key="4">
    <source>
        <dbReference type="EMBL" id="QDP39452.1"/>
    </source>
</evidence>
<reference evidence="4 5" key="1">
    <citation type="submission" date="2019-07" db="EMBL/GenBank/DDBJ databases">
        <authorList>
            <person name="Li J."/>
        </authorList>
    </citation>
    <scope>NUCLEOTIDE SEQUENCE [LARGE SCALE GENOMIC DNA]</scope>
    <source>
        <strain evidence="4 5">TKL69</strain>
    </source>
</reference>
<feature type="domain" description="Tyr recombinase" evidence="3">
    <location>
        <begin position="64"/>
        <end position="156"/>
    </location>
</feature>
<keyword evidence="2" id="KW-0233">DNA recombination</keyword>
<dbReference type="KEGG" id="aqt:FN924_04230"/>
<dbReference type="PROSITE" id="PS51898">
    <property type="entry name" value="TYR_RECOMBINASE"/>
    <property type="match status" value="1"/>
</dbReference>
<dbReference type="GO" id="GO:0006310">
    <property type="term" value="P:DNA recombination"/>
    <property type="evidence" value="ECO:0007669"/>
    <property type="project" value="UniProtKB-KW"/>
</dbReference>
<name>A0A516KDG4_9BACI</name>
<sequence length="156" mass="18285">MQEISRHDYQMFLNQFGSNKSKETVAKVNTHICACINDALEDQIIHKDFTRKSVLTWKVPAKKSFNKILNYKESEKLLTELWNRVDENLGYSLLLLGLTSGLRFGELVGLTWNDFDFNNNTLTINKTWGYMKRSTEGFLRLRMNIQSGQLKWMKLQ</sequence>
<gene>
    <name evidence="4" type="ORF">FN924_04230</name>
</gene>
<evidence type="ECO:0000259" key="3">
    <source>
        <dbReference type="PROSITE" id="PS51898"/>
    </source>
</evidence>
<dbReference type="EMBL" id="CP041666">
    <property type="protein sequence ID" value="QDP39452.1"/>
    <property type="molecule type" value="Genomic_DNA"/>
</dbReference>
<dbReference type="GO" id="GO:0003677">
    <property type="term" value="F:DNA binding"/>
    <property type="evidence" value="ECO:0007669"/>
    <property type="project" value="UniProtKB-KW"/>
</dbReference>
<dbReference type="GO" id="GO:0015074">
    <property type="term" value="P:DNA integration"/>
    <property type="evidence" value="ECO:0007669"/>
    <property type="project" value="InterPro"/>
</dbReference>
<protein>
    <submittedName>
        <fullName evidence="4">Tyrosine-type recombinase/integrase</fullName>
    </submittedName>
</protein>
<dbReference type="InterPro" id="IPR011010">
    <property type="entry name" value="DNA_brk_join_enz"/>
</dbReference>
<dbReference type="AlphaFoldDB" id="A0A516KDG4"/>
<evidence type="ECO:0000256" key="2">
    <source>
        <dbReference type="ARBA" id="ARBA00023172"/>
    </source>
</evidence>
<dbReference type="InterPro" id="IPR010998">
    <property type="entry name" value="Integrase_recombinase_N"/>
</dbReference>
<accession>A0A516KDG4</accession>
<dbReference type="SUPFAM" id="SSF56349">
    <property type="entry name" value="DNA breaking-rejoining enzymes"/>
    <property type="match status" value="1"/>
</dbReference>
<dbReference type="InterPro" id="IPR002104">
    <property type="entry name" value="Integrase_catalytic"/>
</dbReference>